<proteinExistence type="predicted"/>
<evidence type="ECO:0000313" key="1">
    <source>
        <dbReference type="EMBL" id="KAG5611449.1"/>
    </source>
</evidence>
<comment type="caution">
    <text evidence="1">The sequence shown here is derived from an EMBL/GenBank/DDBJ whole genome shotgun (WGS) entry which is preliminary data.</text>
</comment>
<sequence>MVMDMSSPGLLHSWSSSRFLDEVSSLLHQVSTDVSGYLNVPSLNCGSNLTKGLNNLSDSNKLISYEMTENVTLKAQLGATGVPRQVPPPPGMYPHSLLMDVIIQPCMIKPQGSQVPLVPIPKLKPQAVVPMSKSSKKVEKKKR</sequence>
<gene>
    <name evidence="1" type="ORF">H5410_022730</name>
</gene>
<dbReference type="OrthoDB" id="295274at2759"/>
<protein>
    <submittedName>
        <fullName evidence="1">Uncharacterized protein</fullName>
    </submittedName>
</protein>
<dbReference type="AlphaFoldDB" id="A0A9J5ZEW3"/>
<evidence type="ECO:0000313" key="2">
    <source>
        <dbReference type="Proteomes" id="UP000824120"/>
    </source>
</evidence>
<keyword evidence="2" id="KW-1185">Reference proteome</keyword>
<accession>A0A9J5ZEW3</accession>
<dbReference type="PANTHER" id="PTHR37616:SF3">
    <property type="entry name" value="BZIP DOMAIN-CONTAINING PROTEIN"/>
    <property type="match status" value="1"/>
</dbReference>
<reference evidence="1 2" key="1">
    <citation type="submission" date="2020-09" db="EMBL/GenBank/DDBJ databases">
        <title>De no assembly of potato wild relative species, Solanum commersonii.</title>
        <authorList>
            <person name="Cho K."/>
        </authorList>
    </citation>
    <scope>NUCLEOTIDE SEQUENCE [LARGE SCALE GENOMIC DNA]</scope>
    <source>
        <strain evidence="1">LZ3.2</strain>
        <tissue evidence="1">Leaf</tissue>
    </source>
</reference>
<organism evidence="1 2">
    <name type="scientific">Solanum commersonii</name>
    <name type="common">Commerson's wild potato</name>
    <name type="synonym">Commerson's nightshade</name>
    <dbReference type="NCBI Taxonomy" id="4109"/>
    <lineage>
        <taxon>Eukaryota</taxon>
        <taxon>Viridiplantae</taxon>
        <taxon>Streptophyta</taxon>
        <taxon>Embryophyta</taxon>
        <taxon>Tracheophyta</taxon>
        <taxon>Spermatophyta</taxon>
        <taxon>Magnoliopsida</taxon>
        <taxon>eudicotyledons</taxon>
        <taxon>Gunneridae</taxon>
        <taxon>Pentapetalae</taxon>
        <taxon>asterids</taxon>
        <taxon>lamiids</taxon>
        <taxon>Solanales</taxon>
        <taxon>Solanaceae</taxon>
        <taxon>Solanoideae</taxon>
        <taxon>Solaneae</taxon>
        <taxon>Solanum</taxon>
    </lineage>
</organism>
<name>A0A9J5ZEW3_SOLCO</name>
<dbReference type="EMBL" id="JACXVP010000004">
    <property type="protein sequence ID" value="KAG5611449.1"/>
    <property type="molecule type" value="Genomic_DNA"/>
</dbReference>
<dbReference type="Proteomes" id="UP000824120">
    <property type="component" value="Chromosome 4"/>
</dbReference>
<dbReference type="PANTHER" id="PTHR37616">
    <property type="entry name" value="BZIP TRANSCRIPTION FACTOR 60-LIKE"/>
    <property type="match status" value="1"/>
</dbReference>